<proteinExistence type="predicted"/>
<keyword evidence="1" id="KW-0808">Transferase</keyword>
<keyword evidence="2" id="KW-1185">Reference proteome</keyword>
<dbReference type="PANTHER" id="PTHR43861">
    <property type="entry name" value="TRANS-ACONITATE 2-METHYLTRANSFERASE-RELATED"/>
    <property type="match status" value="1"/>
</dbReference>
<accession>A0ABW2HN55</accession>
<dbReference type="PANTHER" id="PTHR43861:SF1">
    <property type="entry name" value="TRANS-ACONITATE 2-METHYLTRANSFERASE"/>
    <property type="match status" value="1"/>
</dbReference>
<dbReference type="Pfam" id="PF05401">
    <property type="entry name" value="NodS"/>
    <property type="match status" value="1"/>
</dbReference>
<evidence type="ECO:0000313" key="1">
    <source>
        <dbReference type="EMBL" id="MFC7274614.1"/>
    </source>
</evidence>
<dbReference type="SUPFAM" id="SSF53335">
    <property type="entry name" value="S-adenosyl-L-methionine-dependent methyltransferases"/>
    <property type="match status" value="1"/>
</dbReference>
<sequence length="199" mass="22330">MTRAHDAPRPPARSVPLDHFVGMYEAKTDPWDNATKWSDQRKYAVTTASLTRERYRRCYEPGCAVGLLTRLLAPRCDEILAVDAVPEAVRTAAAAVRDFPHVTVQRAVLPADLPGGTFDLIVVGDLLYYLSAGDLDELLTGLIERLEPDGELVAVHYRDPSGGTYDGAHVHELLRQRLETVIHHDDEWFVLDVLKFRRS</sequence>
<name>A0ABW2HN55_9ACTN</name>
<dbReference type="EMBL" id="JBHTBJ010000006">
    <property type="protein sequence ID" value="MFC7274614.1"/>
    <property type="molecule type" value="Genomic_DNA"/>
</dbReference>
<comment type="caution">
    <text evidence="1">The sequence shown here is derived from an EMBL/GenBank/DDBJ whole genome shotgun (WGS) entry which is preliminary data.</text>
</comment>
<dbReference type="Proteomes" id="UP001596548">
    <property type="component" value="Unassembled WGS sequence"/>
</dbReference>
<gene>
    <name evidence="1" type="ORF">ACFQS1_11530</name>
</gene>
<dbReference type="InterPro" id="IPR029063">
    <property type="entry name" value="SAM-dependent_MTases_sf"/>
</dbReference>
<dbReference type="GO" id="GO:0032259">
    <property type="term" value="P:methylation"/>
    <property type="evidence" value="ECO:0007669"/>
    <property type="project" value="UniProtKB-KW"/>
</dbReference>
<dbReference type="GO" id="GO:0008168">
    <property type="term" value="F:methyltransferase activity"/>
    <property type="evidence" value="ECO:0007669"/>
    <property type="project" value="UniProtKB-KW"/>
</dbReference>
<dbReference type="CDD" id="cd02440">
    <property type="entry name" value="AdoMet_MTases"/>
    <property type="match status" value="1"/>
</dbReference>
<organism evidence="1 2">
    <name type="scientific">Paractinoplanes rhizophilus</name>
    <dbReference type="NCBI Taxonomy" id="1416877"/>
    <lineage>
        <taxon>Bacteria</taxon>
        <taxon>Bacillati</taxon>
        <taxon>Actinomycetota</taxon>
        <taxon>Actinomycetes</taxon>
        <taxon>Micromonosporales</taxon>
        <taxon>Micromonosporaceae</taxon>
        <taxon>Paractinoplanes</taxon>
    </lineage>
</organism>
<keyword evidence="1" id="KW-0489">Methyltransferase</keyword>
<protein>
    <submittedName>
        <fullName evidence="1">SAM-dependent methyltransferase</fullName>
    </submittedName>
</protein>
<reference evidence="2" key="1">
    <citation type="journal article" date="2019" name="Int. J. Syst. Evol. Microbiol.">
        <title>The Global Catalogue of Microorganisms (GCM) 10K type strain sequencing project: providing services to taxonomists for standard genome sequencing and annotation.</title>
        <authorList>
            <consortium name="The Broad Institute Genomics Platform"/>
            <consortium name="The Broad Institute Genome Sequencing Center for Infectious Disease"/>
            <person name="Wu L."/>
            <person name="Ma J."/>
        </authorList>
    </citation>
    <scope>NUCLEOTIDE SEQUENCE [LARGE SCALE GENOMIC DNA]</scope>
    <source>
        <strain evidence="2">XZYJT-10</strain>
    </source>
</reference>
<dbReference type="InterPro" id="IPR008715">
    <property type="entry name" value="SAM-MeTfrase_NodS-like"/>
</dbReference>
<dbReference type="Gene3D" id="3.40.50.150">
    <property type="entry name" value="Vaccinia Virus protein VP39"/>
    <property type="match status" value="1"/>
</dbReference>
<dbReference type="RefSeq" id="WP_378966766.1">
    <property type="nucleotide sequence ID" value="NZ_JBHTBJ010000006.1"/>
</dbReference>
<evidence type="ECO:0000313" key="2">
    <source>
        <dbReference type="Proteomes" id="UP001596548"/>
    </source>
</evidence>